<dbReference type="EC" id="4.1.3.-" evidence="6"/>
<dbReference type="GO" id="GO:0000105">
    <property type="term" value="P:L-histidine biosynthetic process"/>
    <property type="evidence" value="ECO:0007669"/>
    <property type="project" value="UniProtKB-KW"/>
</dbReference>
<name>A0A4R9LMB5_9LEPT</name>
<keyword evidence="2 5" id="KW-0028">Amino-acid biosynthesis</keyword>
<dbReference type="PANTHER" id="PTHR21235">
    <property type="entry name" value="IMIDAZOLE GLYCEROL PHOSPHATE SYNTHASE SUBUNIT HISF/H IGP SYNTHASE SUBUNIT HISF/H"/>
    <property type="match status" value="1"/>
</dbReference>
<comment type="pathway">
    <text evidence="4">Amino-acid biosynthesis.</text>
</comment>
<dbReference type="InterPro" id="IPR006062">
    <property type="entry name" value="His_biosynth"/>
</dbReference>
<evidence type="ECO:0000256" key="2">
    <source>
        <dbReference type="ARBA" id="ARBA00022605"/>
    </source>
</evidence>
<evidence type="ECO:0000313" key="6">
    <source>
        <dbReference type="EMBL" id="TGN08003.1"/>
    </source>
</evidence>
<proteinExistence type="inferred from homology"/>
<dbReference type="GO" id="GO:0016829">
    <property type="term" value="F:lyase activity"/>
    <property type="evidence" value="ECO:0007669"/>
    <property type="project" value="UniProtKB-KW"/>
</dbReference>
<gene>
    <name evidence="6" type="primary">hisF</name>
    <name evidence="6" type="ORF">EHS11_13780</name>
</gene>
<comment type="caution">
    <text evidence="6">The sequence shown here is derived from an EMBL/GenBank/DDBJ whole genome shotgun (WGS) entry which is preliminary data.</text>
</comment>
<evidence type="ECO:0000256" key="1">
    <source>
        <dbReference type="ARBA" id="ARBA00009667"/>
    </source>
</evidence>
<protein>
    <submittedName>
        <fullName evidence="6">Imidazole glycerol phosphate synthase subunit HisF</fullName>
        <ecNumber evidence="6">4.1.3.-</ecNumber>
    </submittedName>
</protein>
<dbReference type="OrthoDB" id="9781903at2"/>
<evidence type="ECO:0000256" key="3">
    <source>
        <dbReference type="ARBA" id="ARBA00023102"/>
    </source>
</evidence>
<evidence type="ECO:0000256" key="5">
    <source>
        <dbReference type="RuleBase" id="RU003657"/>
    </source>
</evidence>
<dbReference type="Gene3D" id="3.20.20.70">
    <property type="entry name" value="Aldolase class I"/>
    <property type="match status" value="1"/>
</dbReference>
<dbReference type="AlphaFoldDB" id="A0A4R9LMB5"/>
<evidence type="ECO:0000256" key="4">
    <source>
        <dbReference type="ARBA" id="ARBA00029440"/>
    </source>
</evidence>
<evidence type="ECO:0000313" key="7">
    <source>
        <dbReference type="Proteomes" id="UP000298264"/>
    </source>
</evidence>
<accession>A0A4R9LMB5</accession>
<comment type="similarity">
    <text evidence="1 5">Belongs to the HisA/HisF family.</text>
</comment>
<dbReference type="Pfam" id="PF00977">
    <property type="entry name" value="His_biosynth"/>
    <property type="match status" value="1"/>
</dbReference>
<keyword evidence="3 5" id="KW-0368">Histidine biosynthesis</keyword>
<dbReference type="EMBL" id="RQHV01000061">
    <property type="protein sequence ID" value="TGN08003.1"/>
    <property type="molecule type" value="Genomic_DNA"/>
</dbReference>
<reference evidence="6" key="1">
    <citation type="journal article" date="2019" name="PLoS Negl. Trop. Dis.">
        <title>Revisiting the worldwide diversity of Leptospira species in the environment.</title>
        <authorList>
            <person name="Vincent A.T."/>
            <person name="Schiettekatte O."/>
            <person name="Bourhy P."/>
            <person name="Veyrier F.J."/>
            <person name="Picardeau M."/>
        </authorList>
    </citation>
    <scope>NUCLEOTIDE SEQUENCE [LARGE SCALE GENOMIC DNA]</scope>
    <source>
        <strain evidence="6">201400974</strain>
    </source>
</reference>
<sequence>MAKKRLIFTLHYSSEFFCLSRNFRLQKVGDLNWLDKNYNFPKIAFSIDELVVLDVSRDGRDTPKFLEILKMLAKEIFVPVAAGGGIRKFEDAKLFFESGADKIVVNEILSEDPDVVRSIAEVYGAQSIVASVDYKINDNGIAEVFIENGTKKKETSLEDHIRYINTLPIGEIYLHSMRQDGTGQGYDIKTYSELAKQFEKPLIISGGAGNRYHLEEGLSLNFVDAVSTANLFNFIGNGLPSAREHLLEKNFNIPKFIQTNL</sequence>
<dbReference type="Proteomes" id="UP000298264">
    <property type="component" value="Unassembled WGS sequence"/>
</dbReference>
<keyword evidence="6" id="KW-0456">Lyase</keyword>
<dbReference type="GO" id="GO:0000107">
    <property type="term" value="F:imidazoleglycerol-phosphate synthase activity"/>
    <property type="evidence" value="ECO:0007669"/>
    <property type="project" value="TreeGrafter"/>
</dbReference>
<dbReference type="PANTHER" id="PTHR21235:SF2">
    <property type="entry name" value="IMIDAZOLE GLYCEROL PHOSPHATE SYNTHASE HISHF"/>
    <property type="match status" value="1"/>
</dbReference>
<dbReference type="InterPro" id="IPR050064">
    <property type="entry name" value="IGPS_HisA/HisF"/>
</dbReference>
<organism evidence="6 7">
    <name type="scientific">Leptospira ilyithenensis</name>
    <dbReference type="NCBI Taxonomy" id="2484901"/>
    <lineage>
        <taxon>Bacteria</taxon>
        <taxon>Pseudomonadati</taxon>
        <taxon>Spirochaetota</taxon>
        <taxon>Spirochaetia</taxon>
        <taxon>Leptospirales</taxon>
        <taxon>Leptospiraceae</taxon>
        <taxon>Leptospira</taxon>
    </lineage>
</organism>
<dbReference type="SUPFAM" id="SSF51366">
    <property type="entry name" value="Ribulose-phoshate binding barrel"/>
    <property type="match status" value="1"/>
</dbReference>
<keyword evidence="7" id="KW-1185">Reference proteome</keyword>
<dbReference type="InterPro" id="IPR011060">
    <property type="entry name" value="RibuloseP-bd_barrel"/>
</dbReference>
<dbReference type="InterPro" id="IPR013785">
    <property type="entry name" value="Aldolase_TIM"/>
</dbReference>